<dbReference type="EMBL" id="FNEW01000002">
    <property type="protein sequence ID" value="SDJ75627.1"/>
    <property type="molecule type" value="Genomic_DNA"/>
</dbReference>
<evidence type="ECO:0000256" key="3">
    <source>
        <dbReference type="SAM" id="MobiDB-lite"/>
    </source>
</evidence>
<name>A0A7Z7FS36_9HYPH</name>
<evidence type="ECO:0000259" key="4">
    <source>
        <dbReference type="PROSITE" id="PS51186"/>
    </source>
</evidence>
<dbReference type="Proteomes" id="UP000198917">
    <property type="component" value="Unassembled WGS sequence"/>
</dbReference>
<evidence type="ECO:0000256" key="1">
    <source>
        <dbReference type="ARBA" id="ARBA00022679"/>
    </source>
</evidence>
<dbReference type="GO" id="GO:0016747">
    <property type="term" value="F:acyltransferase activity, transferring groups other than amino-acyl groups"/>
    <property type="evidence" value="ECO:0007669"/>
    <property type="project" value="InterPro"/>
</dbReference>
<organism evidence="5 6">
    <name type="scientific">Agrobacterium fabrum</name>
    <dbReference type="NCBI Taxonomy" id="1176649"/>
    <lineage>
        <taxon>Bacteria</taxon>
        <taxon>Pseudomonadati</taxon>
        <taxon>Pseudomonadota</taxon>
        <taxon>Alphaproteobacteria</taxon>
        <taxon>Hyphomicrobiales</taxon>
        <taxon>Rhizobiaceae</taxon>
        <taxon>Rhizobium/Agrobacterium group</taxon>
        <taxon>Agrobacterium</taxon>
        <taxon>Agrobacterium tumefaciens complex</taxon>
    </lineage>
</organism>
<dbReference type="InterPro" id="IPR050832">
    <property type="entry name" value="Bact_Acetyltransf"/>
</dbReference>
<comment type="caution">
    <text evidence="5">The sequence shown here is derived from an EMBL/GenBank/DDBJ whole genome shotgun (WGS) entry which is preliminary data.</text>
</comment>
<feature type="domain" description="N-acetyltransferase" evidence="4">
    <location>
        <begin position="14"/>
        <end position="188"/>
    </location>
</feature>
<feature type="region of interest" description="Disordered" evidence="3">
    <location>
        <begin position="167"/>
        <end position="192"/>
    </location>
</feature>
<dbReference type="SUPFAM" id="SSF55729">
    <property type="entry name" value="Acyl-CoA N-acyltransferases (Nat)"/>
    <property type="match status" value="1"/>
</dbReference>
<dbReference type="RefSeq" id="WP_092732335.1">
    <property type="nucleotide sequence ID" value="NZ_FNEW01000002.1"/>
</dbReference>
<dbReference type="Gene3D" id="3.40.630.30">
    <property type="match status" value="1"/>
</dbReference>
<dbReference type="CDD" id="cd04301">
    <property type="entry name" value="NAT_SF"/>
    <property type="match status" value="1"/>
</dbReference>
<accession>A0A7Z7FS36</accession>
<dbReference type="PANTHER" id="PTHR43877:SF2">
    <property type="entry name" value="AMINOALKYLPHOSPHONATE N-ACETYLTRANSFERASE-RELATED"/>
    <property type="match status" value="1"/>
</dbReference>
<keyword evidence="1 5" id="KW-0808">Transferase</keyword>
<evidence type="ECO:0000313" key="6">
    <source>
        <dbReference type="Proteomes" id="UP000198917"/>
    </source>
</evidence>
<dbReference type="PANTHER" id="PTHR43877">
    <property type="entry name" value="AMINOALKYLPHOSPHONATE N-ACETYLTRANSFERASE-RELATED-RELATED"/>
    <property type="match status" value="1"/>
</dbReference>
<evidence type="ECO:0000256" key="2">
    <source>
        <dbReference type="ARBA" id="ARBA00023315"/>
    </source>
</evidence>
<dbReference type="Pfam" id="PF00583">
    <property type="entry name" value="Acetyltransf_1"/>
    <property type="match status" value="1"/>
</dbReference>
<reference evidence="5 6" key="1">
    <citation type="submission" date="2016-10" db="EMBL/GenBank/DDBJ databases">
        <authorList>
            <person name="Varghese N."/>
            <person name="Submissions S."/>
        </authorList>
    </citation>
    <scope>NUCLEOTIDE SEQUENCE [LARGE SCALE GENOMIC DNA]</scope>
    <source>
        <strain evidence="5 6">PDC82</strain>
    </source>
</reference>
<dbReference type="PROSITE" id="PS51186">
    <property type="entry name" value="GNAT"/>
    <property type="match status" value="1"/>
</dbReference>
<evidence type="ECO:0000313" key="5">
    <source>
        <dbReference type="EMBL" id="SDJ75627.1"/>
    </source>
</evidence>
<sequence>MHVWNSSPAWLADDAASEVKAEARAFCLRMINEFYGIGYTPAWHSDLDSLLKTAPENWFSNGERGSFLLVRDDGGRIAAAGGLYALEKKPSTRERFRDRYRDADAVCQIARVYLEPGARRKGMGSSVVAALETRARELGYITSYLHADAETPDTLRFWRSQGYSEFGRFSYPSPRGTDSSVDFEKSLQEDAE</sequence>
<dbReference type="AlphaFoldDB" id="A0A7Z7FS36"/>
<feature type="compositionally biased region" description="Basic and acidic residues" evidence="3">
    <location>
        <begin position="182"/>
        <end position="192"/>
    </location>
</feature>
<dbReference type="InterPro" id="IPR016181">
    <property type="entry name" value="Acyl_CoA_acyltransferase"/>
</dbReference>
<gene>
    <name evidence="5" type="ORF">SAMN05428983_2667</name>
</gene>
<keyword evidence="2" id="KW-0012">Acyltransferase</keyword>
<dbReference type="InterPro" id="IPR000182">
    <property type="entry name" value="GNAT_dom"/>
</dbReference>
<protein>
    <submittedName>
        <fullName evidence="5">Acetyltransferase (GNAT) family protein</fullName>
    </submittedName>
</protein>
<proteinExistence type="predicted"/>